<feature type="transmembrane region" description="Helical" evidence="2">
    <location>
        <begin position="413"/>
        <end position="435"/>
    </location>
</feature>
<evidence type="ECO:0000313" key="3">
    <source>
        <dbReference type="EMBL" id="MDQ0318923.1"/>
    </source>
</evidence>
<evidence type="ECO:0000256" key="2">
    <source>
        <dbReference type="SAM" id="Phobius"/>
    </source>
</evidence>
<feature type="compositionally biased region" description="Low complexity" evidence="1">
    <location>
        <begin position="339"/>
        <end position="351"/>
    </location>
</feature>
<keyword evidence="2" id="KW-0472">Membrane</keyword>
<dbReference type="PANTHER" id="PTHR32309">
    <property type="entry name" value="TYROSINE-PROTEIN KINASE"/>
    <property type="match status" value="1"/>
</dbReference>
<dbReference type="Proteomes" id="UP001230207">
    <property type="component" value="Unassembled WGS sequence"/>
</dbReference>
<proteinExistence type="predicted"/>
<protein>
    <submittedName>
        <fullName evidence="3">Capsular polysaccharide transport system permease protein</fullName>
    </submittedName>
</protein>
<keyword evidence="4" id="KW-1185">Reference proteome</keyword>
<accession>A0ABU0BLX7</accession>
<feature type="region of interest" description="Disordered" evidence="1">
    <location>
        <begin position="1"/>
        <end position="25"/>
    </location>
</feature>
<sequence length="441" mass="48780">MAVIKNMDRGTAKNETAKEPESAKPKSVNLLEGLLSPEERVVTPLNRGRNKLRPATEAPAKSKSWFKKASKFRLRHAVIMGSFVAGVVVPASLSTFYMIFIAADQYHSTASFSVRSIDAVGGGDLMGLFAQASTGNTGSDSYILIDYIRSDKMLRQVEEKFNLDSIFAVRGLDYFYGLGSNEAVEDRLAYWRNMVRVNFDHASGIMELEVRAFDPVEAQAVAAFIIEKSDELVNNLSSSAREGVLKASREEMQVAETRLAQARAALREYRDVSQEVDPVEGAKLALQIIGGLEAELVKLNSDLATAKSQMSDDTPRMRVLKARIDSLEKQLSTERQRLGSGEPTSSGASSSDVAGRIQQYESLETEREFAERAYGASLAGLEKARLDASSKQRYLAVFIEPTLSELAQYPSRFLNSFIVTLGLLFAWAIFVMGYYNIRDRN</sequence>
<feature type="region of interest" description="Disordered" evidence="1">
    <location>
        <begin position="332"/>
        <end position="354"/>
    </location>
</feature>
<comment type="caution">
    <text evidence="3">The sequence shown here is derived from an EMBL/GenBank/DDBJ whole genome shotgun (WGS) entry which is preliminary data.</text>
</comment>
<reference evidence="3 4" key="1">
    <citation type="submission" date="2023-07" db="EMBL/GenBank/DDBJ databases">
        <title>Genomic Encyclopedia of Type Strains, Phase IV (KMG-IV): sequencing the most valuable type-strain genomes for metagenomic binning, comparative biology and taxonomic classification.</title>
        <authorList>
            <person name="Goeker M."/>
        </authorList>
    </citation>
    <scope>NUCLEOTIDE SEQUENCE [LARGE SCALE GENOMIC DNA]</scope>
    <source>
        <strain evidence="3 4">DSM 1112</strain>
    </source>
</reference>
<dbReference type="PANTHER" id="PTHR32309:SF13">
    <property type="entry name" value="FERRIC ENTEROBACTIN TRANSPORT PROTEIN FEPE"/>
    <property type="match status" value="1"/>
</dbReference>
<evidence type="ECO:0000313" key="4">
    <source>
        <dbReference type="Proteomes" id="UP001230207"/>
    </source>
</evidence>
<dbReference type="RefSeq" id="WP_370878454.1">
    <property type="nucleotide sequence ID" value="NZ_JAUSVF010000001.1"/>
</dbReference>
<dbReference type="EMBL" id="JAUSVF010000001">
    <property type="protein sequence ID" value="MDQ0318923.1"/>
    <property type="molecule type" value="Genomic_DNA"/>
</dbReference>
<keyword evidence="2" id="KW-0812">Transmembrane</keyword>
<organism evidence="3 4">
    <name type="scientific">Pararhizobium capsulatum DSM 1112</name>
    <dbReference type="NCBI Taxonomy" id="1121113"/>
    <lineage>
        <taxon>Bacteria</taxon>
        <taxon>Pseudomonadati</taxon>
        <taxon>Pseudomonadota</taxon>
        <taxon>Alphaproteobacteria</taxon>
        <taxon>Hyphomicrobiales</taxon>
        <taxon>Rhizobiaceae</taxon>
        <taxon>Rhizobium/Agrobacterium group</taxon>
        <taxon>Pararhizobium</taxon>
    </lineage>
</organism>
<dbReference type="InterPro" id="IPR050445">
    <property type="entry name" value="Bact_polysacc_biosynth/exp"/>
</dbReference>
<feature type="transmembrane region" description="Helical" evidence="2">
    <location>
        <begin position="77"/>
        <end position="103"/>
    </location>
</feature>
<name>A0ABU0BLX7_9HYPH</name>
<keyword evidence="2" id="KW-1133">Transmembrane helix</keyword>
<feature type="compositionally biased region" description="Basic and acidic residues" evidence="1">
    <location>
        <begin position="1"/>
        <end position="24"/>
    </location>
</feature>
<gene>
    <name evidence="3" type="ORF">QO002_001061</name>
</gene>
<evidence type="ECO:0000256" key="1">
    <source>
        <dbReference type="SAM" id="MobiDB-lite"/>
    </source>
</evidence>